<dbReference type="InterPro" id="IPR022385">
    <property type="entry name" value="Rhs_assc_core"/>
</dbReference>
<gene>
    <name evidence="1" type="ORF">PEDI_42090</name>
</gene>
<dbReference type="Proteomes" id="UP001310022">
    <property type="component" value="Unassembled WGS sequence"/>
</dbReference>
<proteinExistence type="predicted"/>
<comment type="caution">
    <text evidence="1">The sequence shown here is derived from an EMBL/GenBank/DDBJ whole genome shotgun (WGS) entry which is preliminary data.</text>
</comment>
<evidence type="ECO:0000313" key="2">
    <source>
        <dbReference type="Proteomes" id="UP001310022"/>
    </source>
</evidence>
<evidence type="ECO:0008006" key="3">
    <source>
        <dbReference type="Google" id="ProtNLM"/>
    </source>
</evidence>
<organism evidence="1 2">
    <name type="scientific">Persicobacter diffluens</name>
    <dbReference type="NCBI Taxonomy" id="981"/>
    <lineage>
        <taxon>Bacteria</taxon>
        <taxon>Pseudomonadati</taxon>
        <taxon>Bacteroidota</taxon>
        <taxon>Cytophagia</taxon>
        <taxon>Cytophagales</taxon>
        <taxon>Persicobacteraceae</taxon>
        <taxon>Persicobacter</taxon>
    </lineage>
</organism>
<dbReference type="RefSeq" id="WP_338238793.1">
    <property type="nucleotide sequence ID" value="NZ_BQKE01000003.1"/>
</dbReference>
<accession>A0AAN5AMB7</accession>
<name>A0AAN5AMB7_9BACT</name>
<sequence>MAKPLYQHQLPLQLPGRIAEDETEESGYNVFEARLYDPVIGRWISVDPARQFASGYVGMGNNPVNGVDPDGRWSDPPNGKHSNPEITYATFIIPTAEGLKQQFKEQLLRPLEITKAYLDLKFANRPHFISVGAGFTGIAGVGGGESVELTWITVGPEASLLPVLSTTPSVGTGYSVDATLNIGAAYYTGNTSDVSRDMVTTSIKAGDVTTWIGGGVAAGGKLGVTGTFTPQPNNQAIIGGEFNFGGGLPMPSGPAPIPVNGATGTSNTFILYDFNDVLQ</sequence>
<dbReference type="Gene3D" id="2.180.10.10">
    <property type="entry name" value="RHS repeat-associated core"/>
    <property type="match status" value="1"/>
</dbReference>
<evidence type="ECO:0000313" key="1">
    <source>
        <dbReference type="EMBL" id="GJM63657.1"/>
    </source>
</evidence>
<reference evidence="1 2" key="1">
    <citation type="submission" date="2021-12" db="EMBL/GenBank/DDBJ databases">
        <title>Genome sequencing of bacteria with rrn-lacking chromosome and rrn-plasmid.</title>
        <authorList>
            <person name="Anda M."/>
            <person name="Iwasaki W."/>
        </authorList>
    </citation>
    <scope>NUCLEOTIDE SEQUENCE [LARGE SCALE GENOMIC DNA]</scope>
    <source>
        <strain evidence="1 2">NBRC 15940</strain>
    </source>
</reference>
<dbReference type="NCBIfam" id="TIGR03696">
    <property type="entry name" value="Rhs_assc_core"/>
    <property type="match status" value="1"/>
</dbReference>
<keyword evidence="2" id="KW-1185">Reference proteome</keyword>
<dbReference type="AlphaFoldDB" id="A0AAN5AMB7"/>
<dbReference type="EMBL" id="BQKE01000003">
    <property type="protein sequence ID" value="GJM63657.1"/>
    <property type="molecule type" value="Genomic_DNA"/>
</dbReference>
<protein>
    <recommendedName>
        <fullName evidence="3">RHS repeat-associated core domain-containing protein</fullName>
    </recommendedName>
</protein>